<evidence type="ECO:0000313" key="11">
    <source>
        <dbReference type="EMBL" id="KAF6005278.1"/>
    </source>
</evidence>
<feature type="domain" description="Protein kinase" evidence="9">
    <location>
        <begin position="80"/>
        <end position="381"/>
    </location>
</feature>
<dbReference type="Gene3D" id="1.10.510.10">
    <property type="entry name" value="Transferase(Phosphotransferase) domain 1"/>
    <property type="match status" value="2"/>
</dbReference>
<sequence>MSGALSQKLSSLSEDARNLSLSEGLAQASRSPSPAAPPSHTVREDGAVVSTGKNQNVVAASAAQPTPDFPVTGPIGPHLFQKLKLLGKGDVGRVYLVLLKGTTKLYAMKVLTKEEMIARNKVKRVLTEREILATAHHPFIVTMYASFQTKDRLYFIMEYCAGGEFFRVLQRQPNKRLPEDAVRFYAAEVLLALEYLHHMGFIYRDLKPENILMRADGHIALTDFDLSKQAHPVSPRVIKHQMTLLDRMKGALSGNRGSRSNLQDLEIVDSEPVLPYATNSFVGTEEYIAPEVIQGVGHTSDVDWWTFGILLYEMLTGTTPFKGSYQDETFNNIVHGNIRFDESLHLSQECKNLIKRLLKRDASKRLGHENGASDIKRHPWFRKIDFNLIRNETPPIVPKVRDPLDFSQYPPLKDKDLLDDVEPFDENSPANPFKNFASRKLERGSSSAALCFAEKTASVPDESSNERDKPVTGDQPAVEKEESRAAV</sequence>
<keyword evidence="5" id="KW-0547">Nucleotide-binding</keyword>
<evidence type="ECO:0000259" key="10">
    <source>
        <dbReference type="PROSITE" id="PS51285"/>
    </source>
</evidence>
<dbReference type="Pfam" id="PF00069">
    <property type="entry name" value="Pkinase"/>
    <property type="match status" value="2"/>
</dbReference>
<keyword evidence="3" id="KW-0723">Serine/threonine-protein kinase</keyword>
<name>A0A7J7IQI9_9RHOD</name>
<accession>A0A7J7IQI9</accession>
<evidence type="ECO:0000256" key="1">
    <source>
        <dbReference type="ARBA" id="ARBA00009903"/>
    </source>
</evidence>
<evidence type="ECO:0000256" key="6">
    <source>
        <dbReference type="ARBA" id="ARBA00022777"/>
    </source>
</evidence>
<dbReference type="AlphaFoldDB" id="A0A7J7IQI9"/>
<dbReference type="PROSITE" id="PS50011">
    <property type="entry name" value="PROTEIN_KINASE_DOM"/>
    <property type="match status" value="1"/>
</dbReference>
<proteinExistence type="inferred from homology"/>
<evidence type="ECO:0000256" key="7">
    <source>
        <dbReference type="ARBA" id="ARBA00022840"/>
    </source>
</evidence>
<dbReference type="EMBL" id="VWRR01000001">
    <property type="protein sequence ID" value="KAF6005278.1"/>
    <property type="molecule type" value="Genomic_DNA"/>
</dbReference>
<dbReference type="Proteomes" id="UP000530660">
    <property type="component" value="Unassembled WGS sequence"/>
</dbReference>
<feature type="region of interest" description="Disordered" evidence="8">
    <location>
        <begin position="20"/>
        <end position="43"/>
    </location>
</feature>
<feature type="region of interest" description="Disordered" evidence="8">
    <location>
        <begin position="417"/>
        <end position="436"/>
    </location>
</feature>
<dbReference type="OrthoDB" id="432483at2759"/>
<dbReference type="SUPFAM" id="SSF56112">
    <property type="entry name" value="Protein kinase-like (PK-like)"/>
    <property type="match status" value="1"/>
</dbReference>
<feature type="compositionally biased region" description="Basic and acidic residues" evidence="8">
    <location>
        <begin position="464"/>
        <end position="487"/>
    </location>
</feature>
<dbReference type="EC" id="2.7.11.1" evidence="2"/>
<evidence type="ECO:0000256" key="2">
    <source>
        <dbReference type="ARBA" id="ARBA00012513"/>
    </source>
</evidence>
<dbReference type="InterPro" id="IPR000961">
    <property type="entry name" value="AGC-kinase_C"/>
</dbReference>
<dbReference type="SMART" id="SM00220">
    <property type="entry name" value="S_TKc"/>
    <property type="match status" value="1"/>
</dbReference>
<feature type="region of interest" description="Disordered" evidence="8">
    <location>
        <begin position="455"/>
        <end position="487"/>
    </location>
</feature>
<comment type="similarity">
    <text evidence="1">Belongs to the protein kinase superfamily. AGC Ser/Thr protein kinase family.</text>
</comment>
<dbReference type="GO" id="GO:0004674">
    <property type="term" value="F:protein serine/threonine kinase activity"/>
    <property type="evidence" value="ECO:0007669"/>
    <property type="project" value="UniProtKB-KW"/>
</dbReference>
<dbReference type="PANTHER" id="PTHR45637">
    <property type="entry name" value="FLIPPASE KINASE 1-RELATED"/>
    <property type="match status" value="1"/>
</dbReference>
<dbReference type="InterPro" id="IPR011009">
    <property type="entry name" value="Kinase-like_dom_sf"/>
</dbReference>
<reference evidence="11 12" key="1">
    <citation type="journal article" date="2020" name="J. Phycol.">
        <title>Comparative genome analysis reveals Cyanidiococcus gen. nov., a new extremophilic red algal genus sister to Cyanidioschyzon (Cyanidioschyzonaceae, Rhodophyta).</title>
        <authorList>
            <person name="Liu S.-L."/>
            <person name="Chiang Y.-R."/>
            <person name="Yoon H.S."/>
            <person name="Fu H.-Y."/>
        </authorList>
    </citation>
    <scope>NUCLEOTIDE SEQUENCE [LARGE SCALE GENOMIC DNA]</scope>
    <source>
        <strain evidence="11 12">THAL066</strain>
    </source>
</reference>
<dbReference type="InterPro" id="IPR008271">
    <property type="entry name" value="Ser/Thr_kinase_AS"/>
</dbReference>
<keyword evidence="6" id="KW-0418">Kinase</keyword>
<gene>
    <name evidence="11" type="ORF">F1559_003861</name>
</gene>
<evidence type="ECO:0000313" key="12">
    <source>
        <dbReference type="Proteomes" id="UP000530660"/>
    </source>
</evidence>
<dbReference type="CDD" id="cd05574">
    <property type="entry name" value="STKc_phototropin_like"/>
    <property type="match status" value="1"/>
</dbReference>
<evidence type="ECO:0000256" key="5">
    <source>
        <dbReference type="ARBA" id="ARBA00022741"/>
    </source>
</evidence>
<keyword evidence="4" id="KW-0808">Transferase</keyword>
<protein>
    <recommendedName>
        <fullName evidence="2">non-specific serine/threonine protein kinase</fullName>
        <ecNumber evidence="2">2.7.11.1</ecNumber>
    </recommendedName>
</protein>
<feature type="domain" description="AGC-kinase C-terminal" evidence="10">
    <location>
        <begin position="382"/>
        <end position="448"/>
    </location>
</feature>
<evidence type="ECO:0000256" key="4">
    <source>
        <dbReference type="ARBA" id="ARBA00022679"/>
    </source>
</evidence>
<keyword evidence="12" id="KW-1185">Reference proteome</keyword>
<evidence type="ECO:0000259" key="9">
    <source>
        <dbReference type="PROSITE" id="PS50011"/>
    </source>
</evidence>
<dbReference type="PROSITE" id="PS00108">
    <property type="entry name" value="PROTEIN_KINASE_ST"/>
    <property type="match status" value="1"/>
</dbReference>
<dbReference type="Gene3D" id="3.30.200.20">
    <property type="entry name" value="Phosphorylase Kinase, domain 1"/>
    <property type="match status" value="1"/>
</dbReference>
<dbReference type="InterPro" id="IPR000719">
    <property type="entry name" value="Prot_kinase_dom"/>
</dbReference>
<dbReference type="FunFam" id="3.30.200.20:FF:000042">
    <property type="entry name" value="Aurora kinase A"/>
    <property type="match status" value="1"/>
</dbReference>
<dbReference type="PROSITE" id="PS51285">
    <property type="entry name" value="AGC_KINASE_CTER"/>
    <property type="match status" value="1"/>
</dbReference>
<keyword evidence="7" id="KW-0067">ATP-binding</keyword>
<comment type="caution">
    <text evidence="11">The sequence shown here is derived from an EMBL/GenBank/DDBJ whole genome shotgun (WGS) entry which is preliminary data.</text>
</comment>
<evidence type="ECO:0000256" key="3">
    <source>
        <dbReference type="ARBA" id="ARBA00022527"/>
    </source>
</evidence>
<evidence type="ECO:0000256" key="8">
    <source>
        <dbReference type="SAM" id="MobiDB-lite"/>
    </source>
</evidence>
<organism evidence="11 12">
    <name type="scientific">Cyanidiococcus yangmingshanensis</name>
    <dbReference type="NCBI Taxonomy" id="2690220"/>
    <lineage>
        <taxon>Eukaryota</taxon>
        <taxon>Rhodophyta</taxon>
        <taxon>Bangiophyceae</taxon>
        <taxon>Cyanidiales</taxon>
        <taxon>Cyanidiaceae</taxon>
        <taxon>Cyanidiococcus</taxon>
    </lineage>
</organism>
<dbReference type="GO" id="GO:0005524">
    <property type="term" value="F:ATP binding"/>
    <property type="evidence" value="ECO:0007669"/>
    <property type="project" value="UniProtKB-KW"/>
</dbReference>